<evidence type="ECO:0000259" key="3">
    <source>
        <dbReference type="PROSITE" id="PS50841"/>
    </source>
</evidence>
<dbReference type="GO" id="GO:0016055">
    <property type="term" value="P:Wnt signaling pathway"/>
    <property type="evidence" value="ECO:0007669"/>
    <property type="project" value="UniProtKB-KW"/>
</dbReference>
<evidence type="ECO:0000313" key="4">
    <source>
        <dbReference type="EMBL" id="KAK4813758.1"/>
    </source>
</evidence>
<keyword evidence="5" id="KW-1185">Reference proteome</keyword>
<dbReference type="GO" id="GO:0042802">
    <property type="term" value="F:identical protein binding"/>
    <property type="evidence" value="ECO:0007669"/>
    <property type="project" value="TreeGrafter"/>
</dbReference>
<dbReference type="GO" id="GO:0005886">
    <property type="term" value="C:plasma membrane"/>
    <property type="evidence" value="ECO:0007669"/>
    <property type="project" value="TreeGrafter"/>
</dbReference>
<dbReference type="Gene3D" id="2.40.240.130">
    <property type="match status" value="1"/>
</dbReference>
<dbReference type="GO" id="GO:0005634">
    <property type="term" value="C:nucleus"/>
    <property type="evidence" value="ECO:0007669"/>
    <property type="project" value="TreeGrafter"/>
</dbReference>
<comment type="caution">
    <text evidence="4">The sequence shown here is derived from an EMBL/GenBank/DDBJ whole genome shotgun (WGS) entry which is preliminary data.</text>
</comment>
<evidence type="ECO:0000256" key="2">
    <source>
        <dbReference type="PROSITE-ProRule" id="PRU00069"/>
    </source>
</evidence>
<dbReference type="InterPro" id="IPR001158">
    <property type="entry name" value="DIX"/>
</dbReference>
<dbReference type="SMART" id="SM00021">
    <property type="entry name" value="DAX"/>
    <property type="match status" value="1"/>
</dbReference>
<dbReference type="Pfam" id="PF00778">
    <property type="entry name" value="DIX"/>
    <property type="match status" value="1"/>
</dbReference>
<name>A0AAN7NMP2_MYCAM</name>
<accession>A0AAN7NMP2</accession>
<dbReference type="GO" id="GO:0032436">
    <property type="term" value="P:positive regulation of proteasomal ubiquitin-dependent protein catabolic process"/>
    <property type="evidence" value="ECO:0007669"/>
    <property type="project" value="TreeGrafter"/>
</dbReference>
<protein>
    <recommendedName>
        <fullName evidence="3">DIX domain-containing protein</fullName>
    </recommendedName>
</protein>
<dbReference type="FunFam" id="2.40.240.130:FF:000002">
    <property type="entry name" value="Axin 1"/>
    <property type="match status" value="1"/>
</dbReference>
<dbReference type="GO" id="GO:0060090">
    <property type="term" value="F:molecular adaptor activity"/>
    <property type="evidence" value="ECO:0007669"/>
    <property type="project" value="TreeGrafter"/>
</dbReference>
<dbReference type="SUPFAM" id="SSF54236">
    <property type="entry name" value="Ubiquitin-like"/>
    <property type="match status" value="1"/>
</dbReference>
<dbReference type="GO" id="GO:0070411">
    <property type="term" value="F:I-SMAD binding"/>
    <property type="evidence" value="ECO:0007669"/>
    <property type="project" value="TreeGrafter"/>
</dbReference>
<dbReference type="InterPro" id="IPR038207">
    <property type="entry name" value="DIX_dom_sf"/>
</dbReference>
<dbReference type="Proteomes" id="UP001333110">
    <property type="component" value="Unassembled WGS sequence"/>
</dbReference>
<keyword evidence="1 2" id="KW-0879">Wnt signaling pathway</keyword>
<dbReference type="GO" id="GO:0019901">
    <property type="term" value="F:protein kinase binding"/>
    <property type="evidence" value="ECO:0007669"/>
    <property type="project" value="TreeGrafter"/>
</dbReference>
<dbReference type="InterPro" id="IPR043581">
    <property type="entry name" value="Axin-like"/>
</dbReference>
<dbReference type="GO" id="GO:0031625">
    <property type="term" value="F:ubiquitin protein ligase binding"/>
    <property type="evidence" value="ECO:0007669"/>
    <property type="project" value="TreeGrafter"/>
</dbReference>
<dbReference type="PROSITE" id="PS50841">
    <property type="entry name" value="DIX"/>
    <property type="match status" value="1"/>
</dbReference>
<dbReference type="PANTHER" id="PTHR46102:SF3">
    <property type="entry name" value="AXIN-1"/>
    <property type="match status" value="1"/>
</dbReference>
<dbReference type="GO" id="GO:0090090">
    <property type="term" value="P:negative regulation of canonical Wnt signaling pathway"/>
    <property type="evidence" value="ECO:0007669"/>
    <property type="project" value="InterPro"/>
</dbReference>
<dbReference type="EMBL" id="JAUNZN010000012">
    <property type="protein sequence ID" value="KAK4813758.1"/>
    <property type="molecule type" value="Genomic_DNA"/>
</dbReference>
<dbReference type="InterPro" id="IPR029071">
    <property type="entry name" value="Ubiquitin-like_domsf"/>
</dbReference>
<dbReference type="GO" id="GO:0008013">
    <property type="term" value="F:beta-catenin binding"/>
    <property type="evidence" value="ECO:0007669"/>
    <property type="project" value="TreeGrafter"/>
</dbReference>
<sequence length="106" mass="12210">MSLVFLHGRLKPQKRPGSGASQPCENIVVAYYFCGEPIPYRTLVKGRVVTLGQFKELLTKKGNYRYYFKKVSDEFDCGVVFEEVREDDTILPIFEEKIIGKVEKID</sequence>
<dbReference type="PANTHER" id="PTHR46102">
    <property type="entry name" value="AXIN"/>
    <property type="match status" value="1"/>
</dbReference>
<proteinExistence type="predicted"/>
<evidence type="ECO:0000313" key="5">
    <source>
        <dbReference type="Proteomes" id="UP001333110"/>
    </source>
</evidence>
<gene>
    <name evidence="4" type="ORF">QYF61_025238</name>
</gene>
<feature type="domain" description="DIX" evidence="3">
    <location>
        <begin position="24"/>
        <end position="106"/>
    </location>
</feature>
<dbReference type="AlphaFoldDB" id="A0AAN7NMP2"/>
<reference evidence="4 5" key="1">
    <citation type="journal article" date="2023" name="J. Hered.">
        <title>Chromosome-level genome of the wood stork (Mycteria americana) provides insight into avian chromosome evolution.</title>
        <authorList>
            <person name="Flamio R. Jr."/>
            <person name="Ramstad K.M."/>
        </authorList>
    </citation>
    <scope>NUCLEOTIDE SEQUENCE [LARGE SCALE GENOMIC DNA]</scope>
    <source>
        <strain evidence="4">JAX WOST 10</strain>
    </source>
</reference>
<evidence type="ECO:0000256" key="1">
    <source>
        <dbReference type="ARBA" id="ARBA00022687"/>
    </source>
</evidence>
<organism evidence="4 5">
    <name type="scientific">Mycteria americana</name>
    <name type="common">Wood stork</name>
    <dbReference type="NCBI Taxonomy" id="33587"/>
    <lineage>
        <taxon>Eukaryota</taxon>
        <taxon>Metazoa</taxon>
        <taxon>Chordata</taxon>
        <taxon>Craniata</taxon>
        <taxon>Vertebrata</taxon>
        <taxon>Euteleostomi</taxon>
        <taxon>Archelosauria</taxon>
        <taxon>Archosauria</taxon>
        <taxon>Dinosauria</taxon>
        <taxon>Saurischia</taxon>
        <taxon>Theropoda</taxon>
        <taxon>Coelurosauria</taxon>
        <taxon>Aves</taxon>
        <taxon>Neognathae</taxon>
        <taxon>Neoaves</taxon>
        <taxon>Aequornithes</taxon>
        <taxon>Ciconiiformes</taxon>
        <taxon>Ciconiidae</taxon>
        <taxon>Mycteria</taxon>
    </lineage>
</organism>
<dbReference type="GO" id="GO:0030877">
    <property type="term" value="C:beta-catenin destruction complex"/>
    <property type="evidence" value="ECO:0007669"/>
    <property type="project" value="TreeGrafter"/>
</dbReference>
<dbReference type="GO" id="GO:0048468">
    <property type="term" value="P:cell development"/>
    <property type="evidence" value="ECO:0007669"/>
    <property type="project" value="TreeGrafter"/>
</dbReference>